<dbReference type="InterPro" id="IPR029510">
    <property type="entry name" value="Ald_DH_CS_GLU"/>
</dbReference>
<evidence type="ECO:0000313" key="7">
    <source>
        <dbReference type="Proteomes" id="UP000325161"/>
    </source>
</evidence>
<dbReference type="OrthoDB" id="6187633at2"/>
<sequence>MTVTSLDADVGHSVDSVMPTHTDLFYGGAWHAPLSGDYADVFNPGNGARLGRVAVGGAADVDAAVAASRQAFLAWRDVAPLERARQLRAVAMELRKHAKPLALLDAADCGNPVAEMGADVMIAAALFEFFAGLVTEMKGASIPMGPNAVNFSVREPVGVVARIVAFNHPFLFAAGKMAAPLAAGNTIIIKPPEQAPLSALRLAEIIGGMLPPGVVSVLPGGVEVGSALVAHRDVAMVGLVGSVQTGRAVMRQAAERLKPVLLELGGKNPLIAYPDVDPDEVAAGIVAGMNFTWCGQSCGSTSRALVHDDIYDEVITRVVARCAAYVPGDPTDAATTMGAIISKAQHERIMGFIQSAKDEGARLVYGGGPPANPALCDGFFIEPTVFADVTPAMRIAQEEIFGPVLAIMRWSDEAAMLDLVNSVDYGLTCSIWTNDLEKAHRTAQRVQAGFVWVNEVGKHFLGAPFGGVKQSGIGREECLGEMLSFTQEKNIHISLRRVAR</sequence>
<evidence type="ECO:0000256" key="1">
    <source>
        <dbReference type="ARBA" id="ARBA00009986"/>
    </source>
</evidence>
<comment type="similarity">
    <text evidence="1 4">Belongs to the aldehyde dehydrogenase family.</text>
</comment>
<dbReference type="InterPro" id="IPR015590">
    <property type="entry name" value="Aldehyde_DH_dom"/>
</dbReference>
<dbReference type="Pfam" id="PF00171">
    <property type="entry name" value="Aldedh"/>
    <property type="match status" value="1"/>
</dbReference>
<dbReference type="GO" id="GO:0016620">
    <property type="term" value="F:oxidoreductase activity, acting on the aldehyde or oxo group of donors, NAD or NADP as acceptor"/>
    <property type="evidence" value="ECO:0007669"/>
    <property type="project" value="InterPro"/>
</dbReference>
<dbReference type="InterPro" id="IPR016162">
    <property type="entry name" value="Ald_DH_N"/>
</dbReference>
<reference evidence="6 7" key="1">
    <citation type="submission" date="2019-08" db="EMBL/GenBank/DDBJ databases">
        <title>Amphibian skin-associated Pigmentiphaga: genome sequence and occurrence across geography and hosts.</title>
        <authorList>
            <person name="Bletz M.C."/>
            <person name="Bunk B."/>
            <person name="Sproeer C."/>
            <person name="Biwer P."/>
            <person name="Reiter S."/>
            <person name="Rabemananjara F.C.E."/>
            <person name="Schulz S."/>
            <person name="Overmann J."/>
            <person name="Vences M."/>
        </authorList>
    </citation>
    <scope>NUCLEOTIDE SEQUENCE [LARGE SCALE GENOMIC DNA]</scope>
    <source>
        <strain evidence="6 7">Mada1488</strain>
    </source>
</reference>
<dbReference type="KEGG" id="pacr:FXN63_10975"/>
<evidence type="ECO:0000256" key="2">
    <source>
        <dbReference type="ARBA" id="ARBA00023002"/>
    </source>
</evidence>
<dbReference type="FunFam" id="3.40.309.10:FF:000012">
    <property type="entry name" value="Betaine aldehyde dehydrogenase"/>
    <property type="match status" value="1"/>
</dbReference>
<dbReference type="InterPro" id="IPR016163">
    <property type="entry name" value="Ald_DH_C"/>
</dbReference>
<dbReference type="Gene3D" id="3.40.309.10">
    <property type="entry name" value="Aldehyde Dehydrogenase, Chain A, domain 2"/>
    <property type="match status" value="1"/>
</dbReference>
<name>A0A5C0AXL0_9BURK</name>
<dbReference type="Gene3D" id="3.40.605.10">
    <property type="entry name" value="Aldehyde Dehydrogenase, Chain A, domain 1"/>
    <property type="match status" value="1"/>
</dbReference>
<gene>
    <name evidence="6" type="ORF">FXN63_10975</name>
</gene>
<dbReference type="SUPFAM" id="SSF53720">
    <property type="entry name" value="ALDH-like"/>
    <property type="match status" value="1"/>
</dbReference>
<feature type="active site" evidence="3">
    <location>
        <position position="263"/>
    </location>
</feature>
<dbReference type="PANTHER" id="PTHR11699">
    <property type="entry name" value="ALDEHYDE DEHYDROGENASE-RELATED"/>
    <property type="match status" value="1"/>
</dbReference>
<dbReference type="FunFam" id="3.40.605.10:FF:000007">
    <property type="entry name" value="NAD/NADP-dependent betaine aldehyde dehydrogenase"/>
    <property type="match status" value="1"/>
</dbReference>
<dbReference type="RefSeq" id="WP_148814760.1">
    <property type="nucleotide sequence ID" value="NZ_CP043046.1"/>
</dbReference>
<evidence type="ECO:0000259" key="5">
    <source>
        <dbReference type="Pfam" id="PF00171"/>
    </source>
</evidence>
<organism evidence="6 7">
    <name type="scientific">Pigmentiphaga aceris</name>
    <dbReference type="NCBI Taxonomy" id="1940612"/>
    <lineage>
        <taxon>Bacteria</taxon>
        <taxon>Pseudomonadati</taxon>
        <taxon>Pseudomonadota</taxon>
        <taxon>Betaproteobacteria</taxon>
        <taxon>Burkholderiales</taxon>
        <taxon>Alcaligenaceae</taxon>
        <taxon>Pigmentiphaga</taxon>
    </lineage>
</organism>
<accession>A0A5C0AXL0</accession>
<dbReference type="InterPro" id="IPR016161">
    <property type="entry name" value="Ald_DH/histidinol_DH"/>
</dbReference>
<evidence type="ECO:0000256" key="3">
    <source>
        <dbReference type="PROSITE-ProRule" id="PRU10007"/>
    </source>
</evidence>
<keyword evidence="2 4" id="KW-0560">Oxidoreductase</keyword>
<evidence type="ECO:0000313" key="6">
    <source>
        <dbReference type="EMBL" id="QEI06294.1"/>
    </source>
</evidence>
<evidence type="ECO:0000256" key="4">
    <source>
        <dbReference type="RuleBase" id="RU003345"/>
    </source>
</evidence>
<dbReference type="PROSITE" id="PS00687">
    <property type="entry name" value="ALDEHYDE_DEHYDR_GLU"/>
    <property type="match status" value="1"/>
</dbReference>
<dbReference type="EMBL" id="CP043046">
    <property type="protein sequence ID" value="QEI06294.1"/>
    <property type="molecule type" value="Genomic_DNA"/>
</dbReference>
<dbReference type="AlphaFoldDB" id="A0A5C0AXL0"/>
<protein>
    <submittedName>
        <fullName evidence="6">Aldehyde dehydrogenase family protein</fullName>
    </submittedName>
</protein>
<feature type="domain" description="Aldehyde dehydrogenase" evidence="5">
    <location>
        <begin position="37"/>
        <end position="490"/>
    </location>
</feature>
<keyword evidence="7" id="KW-1185">Reference proteome</keyword>
<dbReference type="Proteomes" id="UP000325161">
    <property type="component" value="Chromosome"/>
</dbReference>
<proteinExistence type="inferred from homology"/>